<dbReference type="InterPro" id="IPR001119">
    <property type="entry name" value="SLH_dom"/>
</dbReference>
<proteinExistence type="predicted"/>
<reference evidence="7 8" key="1">
    <citation type="submission" date="2016-11" db="EMBL/GenBank/DDBJ databases">
        <authorList>
            <person name="Jaros S."/>
            <person name="Januszkiewicz K."/>
            <person name="Wedrychowicz H."/>
        </authorList>
    </citation>
    <scope>NUCLEOTIDE SEQUENCE [LARGE SCALE GENOMIC DNA]</scope>
    <source>
        <strain evidence="7 8">YL228</strain>
    </source>
</reference>
<dbReference type="SUPFAM" id="SSF52058">
    <property type="entry name" value="L domain-like"/>
    <property type="match status" value="1"/>
</dbReference>
<dbReference type="PROSITE" id="PS50222">
    <property type="entry name" value="EF_HAND_2"/>
    <property type="match status" value="1"/>
</dbReference>
<keyword evidence="2" id="KW-0677">Repeat</keyword>
<dbReference type="InterPro" id="IPR032675">
    <property type="entry name" value="LRR_dom_sf"/>
</dbReference>
<dbReference type="GO" id="GO:0035591">
    <property type="term" value="F:signaling adaptor activity"/>
    <property type="evidence" value="ECO:0007669"/>
    <property type="project" value="TreeGrafter"/>
</dbReference>
<feature type="domain" description="SLH" evidence="5">
    <location>
        <begin position="428"/>
        <end position="494"/>
    </location>
</feature>
<evidence type="ECO:0000313" key="8">
    <source>
        <dbReference type="Proteomes" id="UP000183461"/>
    </source>
</evidence>
<dbReference type="GO" id="GO:0004553">
    <property type="term" value="F:hydrolase activity, hydrolyzing O-glycosyl compounds"/>
    <property type="evidence" value="ECO:0007669"/>
    <property type="project" value="InterPro"/>
</dbReference>
<evidence type="ECO:0000313" key="7">
    <source>
        <dbReference type="EMBL" id="SFW23445.1"/>
    </source>
</evidence>
<dbReference type="InterPro" id="IPR002048">
    <property type="entry name" value="EF_hand_dom"/>
</dbReference>
<dbReference type="Gene3D" id="1.10.1330.10">
    <property type="entry name" value="Dockerin domain"/>
    <property type="match status" value="2"/>
</dbReference>
<evidence type="ECO:0000256" key="1">
    <source>
        <dbReference type="ARBA" id="ARBA00022614"/>
    </source>
</evidence>
<dbReference type="Pfam" id="PF00404">
    <property type="entry name" value="Dockerin_1"/>
    <property type="match status" value="1"/>
</dbReference>
<dbReference type="SUPFAM" id="SSF63446">
    <property type="entry name" value="Type I dockerin domain"/>
    <property type="match status" value="1"/>
</dbReference>
<dbReference type="InterPro" id="IPR052574">
    <property type="entry name" value="CDIRP"/>
</dbReference>
<evidence type="ECO:0000256" key="2">
    <source>
        <dbReference type="ARBA" id="ARBA00022737"/>
    </source>
</evidence>
<dbReference type="CDD" id="cd14255">
    <property type="entry name" value="Dockerin_III"/>
    <property type="match status" value="1"/>
</dbReference>
<name>A0A1K1MK52_RUMFL</name>
<organism evidence="7 8">
    <name type="scientific">Ruminococcus flavefaciens</name>
    <dbReference type="NCBI Taxonomy" id="1265"/>
    <lineage>
        <taxon>Bacteria</taxon>
        <taxon>Bacillati</taxon>
        <taxon>Bacillota</taxon>
        <taxon>Clostridia</taxon>
        <taxon>Eubacteriales</taxon>
        <taxon>Oscillospiraceae</taxon>
        <taxon>Ruminococcus</taxon>
    </lineage>
</organism>
<dbReference type="PROSITE" id="PS51766">
    <property type="entry name" value="DOCKERIN"/>
    <property type="match status" value="1"/>
</dbReference>
<dbReference type="PANTHER" id="PTHR47566">
    <property type="match status" value="1"/>
</dbReference>
<dbReference type="PROSITE" id="PS00018">
    <property type="entry name" value="EF_HAND_1"/>
    <property type="match status" value="1"/>
</dbReference>
<keyword evidence="1" id="KW-0433">Leucine-rich repeat</keyword>
<sequence>MKLNKLAAALIAAVTAFVPFSTTFSVSSEPSAVYAADYTSNLKPVKVNATTFPDPNFRSYISSAFDKDKNGTLDADELLVARNIWCNNMNIKSLQGIEYITELRGLYCMDNQISTMDLSKNQQITGIWCSGNLFTSLDFSSTPTLQWVYCYDCKLTSLNVAQNPEMSYIECNSNPLKKIDVSHNPVLEHLMCGDCELTELDLSHNPRMQHLDAFRNKFKTLDVTCCPLMKRLDVWDNPDLGSIDVSKCPGLQYYNCSNNNATSVDVSHNPELNKLICSYNKLKSIDVSKNPKLAYLDCMQNELTGLDLSHNPNLRFLQAFINEFTELDIGYNPFLIKTHNEGKDEDIWNYGKFHAWKIDYGGDTSTGGDNIFFIAFDNKVKLDKTPKAAAVEYASDDDNITDTSQLITREAAVQTLYEMAGKPSVSGLKSRFKDVEHGAWYENALLWGEKNSMFFGYPNVLSDTFGVGKWVTREDAALMLMRYSEYKNYERAIDFGRSDDFMDYFDVDFDHWEAICWACTWHIMEGKGEEGAPKEERRLDPKGKATRTEYTEMINRMLEVNKTSAEFTIPENPKTTVTTAPPVTTTAATTTTRPVKPEITADYSLGDVNNDKAVNAVDASTVLTYYAMNSTNKKGDLSDKQMTAADVDRDGNINAVDASYILSYYAYVSTAKAKVETMENFMKQQ</sequence>
<dbReference type="EMBL" id="FPIP01000002">
    <property type="protein sequence ID" value="SFW23445.1"/>
    <property type="molecule type" value="Genomic_DNA"/>
</dbReference>
<dbReference type="GO" id="GO:0005509">
    <property type="term" value="F:calcium ion binding"/>
    <property type="evidence" value="ECO:0007669"/>
    <property type="project" value="InterPro"/>
</dbReference>
<dbReference type="InterPro" id="IPR016134">
    <property type="entry name" value="Dockerin_dom"/>
</dbReference>
<evidence type="ECO:0000259" key="4">
    <source>
        <dbReference type="PROSITE" id="PS50222"/>
    </source>
</evidence>
<dbReference type="InterPro" id="IPR036439">
    <property type="entry name" value="Dockerin_dom_sf"/>
</dbReference>
<feature type="signal peptide" evidence="3">
    <location>
        <begin position="1"/>
        <end position="27"/>
    </location>
</feature>
<evidence type="ECO:0000256" key="3">
    <source>
        <dbReference type="SAM" id="SignalP"/>
    </source>
</evidence>
<dbReference type="RefSeq" id="WP_072299634.1">
    <property type="nucleotide sequence ID" value="NZ_FPIP01000002.1"/>
</dbReference>
<evidence type="ECO:0000259" key="6">
    <source>
        <dbReference type="PROSITE" id="PS51766"/>
    </source>
</evidence>
<dbReference type="InterPro" id="IPR018247">
    <property type="entry name" value="EF_Hand_1_Ca_BS"/>
</dbReference>
<evidence type="ECO:0000259" key="5">
    <source>
        <dbReference type="PROSITE" id="PS51272"/>
    </source>
</evidence>
<feature type="domain" description="Dockerin" evidence="6">
    <location>
        <begin position="601"/>
        <end position="673"/>
    </location>
</feature>
<dbReference type="AlphaFoldDB" id="A0A1K1MK52"/>
<dbReference type="PROSITE" id="PS51272">
    <property type="entry name" value="SLH"/>
    <property type="match status" value="1"/>
</dbReference>
<accession>A0A1K1MK52</accession>
<feature type="chain" id="PRO_5038968646" evidence="3">
    <location>
        <begin position="28"/>
        <end position="685"/>
    </location>
</feature>
<gene>
    <name evidence="7" type="ORF">SAMN02910280_1278</name>
</gene>
<dbReference type="PANTHER" id="PTHR47566:SF1">
    <property type="entry name" value="PROTEIN NUD1"/>
    <property type="match status" value="1"/>
</dbReference>
<dbReference type="Gene3D" id="3.80.10.10">
    <property type="entry name" value="Ribonuclease Inhibitor"/>
    <property type="match status" value="2"/>
</dbReference>
<feature type="domain" description="EF-hand" evidence="4">
    <location>
        <begin position="64"/>
        <end position="88"/>
    </location>
</feature>
<dbReference type="GO" id="GO:0000272">
    <property type="term" value="P:polysaccharide catabolic process"/>
    <property type="evidence" value="ECO:0007669"/>
    <property type="project" value="InterPro"/>
</dbReference>
<dbReference type="Proteomes" id="UP000183461">
    <property type="component" value="Unassembled WGS sequence"/>
</dbReference>
<dbReference type="InterPro" id="IPR002105">
    <property type="entry name" value="Dockerin_1_rpt"/>
</dbReference>
<protein>
    <submittedName>
        <fullName evidence="7">Leucine-rich repeat (LRR) protein</fullName>
    </submittedName>
</protein>
<keyword evidence="3" id="KW-0732">Signal</keyword>